<comment type="similarity">
    <text evidence="1">Belongs to the Whirly family.</text>
</comment>
<dbReference type="PANTHER" id="PTHR31745:SF1">
    <property type="entry name" value="SINGLE-STRANDED DNA-BINDING PROTEIN WHY2, MITOCHONDRIAL"/>
    <property type="match status" value="1"/>
</dbReference>
<dbReference type="PhylomeDB" id="A0A0G4G0H8"/>
<gene>
    <name evidence="4" type="ORF">Vbra_9584</name>
</gene>
<evidence type="ECO:0000256" key="3">
    <source>
        <dbReference type="SAM" id="MobiDB-lite"/>
    </source>
</evidence>
<organism evidence="4 5">
    <name type="scientific">Vitrella brassicaformis (strain CCMP3155)</name>
    <dbReference type="NCBI Taxonomy" id="1169540"/>
    <lineage>
        <taxon>Eukaryota</taxon>
        <taxon>Sar</taxon>
        <taxon>Alveolata</taxon>
        <taxon>Colpodellida</taxon>
        <taxon>Vitrellaceae</taxon>
        <taxon>Vitrella</taxon>
    </lineage>
</organism>
<dbReference type="OrthoDB" id="412599at2759"/>
<dbReference type="GO" id="GO:0003697">
    <property type="term" value="F:single-stranded DNA binding"/>
    <property type="evidence" value="ECO:0007669"/>
    <property type="project" value="InterPro"/>
</dbReference>
<feature type="region of interest" description="Disordered" evidence="3">
    <location>
        <begin position="251"/>
        <end position="286"/>
    </location>
</feature>
<accession>A0A0G4G0H8</accession>
<reference evidence="4 5" key="1">
    <citation type="submission" date="2014-11" db="EMBL/GenBank/DDBJ databases">
        <authorList>
            <person name="Zhu J."/>
            <person name="Qi W."/>
            <person name="Song R."/>
        </authorList>
    </citation>
    <scope>NUCLEOTIDE SEQUENCE [LARGE SCALE GENOMIC DNA]</scope>
</reference>
<dbReference type="VEuPathDB" id="CryptoDB:Vbra_9584"/>
<dbReference type="GO" id="GO:0006952">
    <property type="term" value="P:defense response"/>
    <property type="evidence" value="ECO:0007669"/>
    <property type="project" value="InterPro"/>
</dbReference>
<proteinExistence type="inferred from homology"/>
<sequence length="286" mass="31247">MSFFRGLVRIPRPFVALPLSHGSTLQHSAALFRPFSSAAAAMATQQTDEDPSHQPPAAVQSPPPFPAPPMQQQQPQGAMSASQIFPSSFTIWGREAMAMFSPVPALYKWDRELRKFKVANDGSVRAIFMPKLDVKARMSKYDKERKQMMLLKPQHLGSLISATNLAEVSVQITSEKTILSVGNDASDPERVAFVMKDRKSNEEVQVTGTLGDFKALQTLLESILPALYGWQVFTNPAAITQLLEEPYNMNIGGPYSRSPPSSPSGGGAARPDGPPPSADDFFREGK</sequence>
<dbReference type="Proteomes" id="UP000041254">
    <property type="component" value="Unassembled WGS sequence"/>
</dbReference>
<feature type="region of interest" description="Disordered" evidence="3">
    <location>
        <begin position="41"/>
        <end position="79"/>
    </location>
</feature>
<dbReference type="PANTHER" id="PTHR31745">
    <property type="entry name" value="SINGLE-STRANDED DNA-BINDING PROTEIN WHY2, MITOCHONDRIAL"/>
    <property type="match status" value="1"/>
</dbReference>
<name>A0A0G4G0H8_VITBC</name>
<dbReference type="InterPro" id="IPR013742">
    <property type="entry name" value="Whirly"/>
</dbReference>
<evidence type="ECO:0000313" key="5">
    <source>
        <dbReference type="Proteomes" id="UP000041254"/>
    </source>
</evidence>
<dbReference type="GO" id="GO:0006355">
    <property type="term" value="P:regulation of DNA-templated transcription"/>
    <property type="evidence" value="ECO:0007669"/>
    <property type="project" value="InterPro"/>
</dbReference>
<dbReference type="InterPro" id="IPR009044">
    <property type="entry name" value="ssDNA-bd_transcriptional_reg"/>
</dbReference>
<dbReference type="AlphaFoldDB" id="A0A0G4G0H8"/>
<feature type="compositionally biased region" description="Low complexity" evidence="3">
    <location>
        <begin position="70"/>
        <end position="79"/>
    </location>
</feature>
<dbReference type="InParanoid" id="A0A0G4G0H8"/>
<evidence type="ECO:0000256" key="2">
    <source>
        <dbReference type="ARBA" id="ARBA00022946"/>
    </source>
</evidence>
<keyword evidence="2" id="KW-0809">Transit peptide</keyword>
<keyword evidence="5" id="KW-1185">Reference proteome</keyword>
<protein>
    <submittedName>
        <fullName evidence="4">Uncharacterized protein</fullName>
    </submittedName>
</protein>
<dbReference type="Gene3D" id="2.30.31.10">
    <property type="entry name" value="Transcriptional Coactivator Pc4, Chain A"/>
    <property type="match status" value="1"/>
</dbReference>
<dbReference type="SUPFAM" id="SSF54447">
    <property type="entry name" value="ssDNA-binding transcriptional regulator domain"/>
    <property type="match status" value="1"/>
</dbReference>
<dbReference type="EMBL" id="CDMY01000539">
    <property type="protein sequence ID" value="CEM21264.1"/>
    <property type="molecule type" value="Genomic_DNA"/>
</dbReference>
<evidence type="ECO:0000313" key="4">
    <source>
        <dbReference type="EMBL" id="CEM21264.1"/>
    </source>
</evidence>
<evidence type="ECO:0000256" key="1">
    <source>
        <dbReference type="ARBA" id="ARBA00006061"/>
    </source>
</evidence>